<evidence type="ECO:0000313" key="4">
    <source>
        <dbReference type="Proteomes" id="UP000078428"/>
    </source>
</evidence>
<comment type="caution">
    <text evidence="3">The sequence shown here is derived from an EMBL/GenBank/DDBJ whole genome shotgun (WGS) entry which is preliminary data.</text>
</comment>
<evidence type="ECO:0000256" key="1">
    <source>
        <dbReference type="PROSITE-ProRule" id="PRU00464"/>
    </source>
</evidence>
<dbReference type="PIRSF" id="PIRSF000714">
    <property type="entry name" value="HIT"/>
    <property type="match status" value="1"/>
</dbReference>
<dbReference type="SUPFAM" id="SSF54197">
    <property type="entry name" value="HIT-like"/>
    <property type="match status" value="1"/>
</dbReference>
<dbReference type="Gene3D" id="3.30.428.10">
    <property type="entry name" value="HIT-like"/>
    <property type="match status" value="1"/>
</dbReference>
<evidence type="ECO:0000259" key="2">
    <source>
        <dbReference type="PROSITE" id="PS51084"/>
    </source>
</evidence>
<dbReference type="Proteomes" id="UP000078428">
    <property type="component" value="Unassembled WGS sequence"/>
</dbReference>
<name>A0A178MDV1_9PROT</name>
<dbReference type="EMBL" id="LWQT01000088">
    <property type="protein sequence ID" value="OAN46696.1"/>
    <property type="molecule type" value="Genomic_DNA"/>
</dbReference>
<keyword evidence="3" id="KW-0378">Hydrolase</keyword>
<dbReference type="AlphaFoldDB" id="A0A178MDV1"/>
<dbReference type="RefSeq" id="WP_068494931.1">
    <property type="nucleotide sequence ID" value="NZ_LWQT01000088.1"/>
</dbReference>
<dbReference type="GO" id="GO:0016787">
    <property type="term" value="F:hydrolase activity"/>
    <property type="evidence" value="ECO:0007669"/>
    <property type="project" value="UniProtKB-KW"/>
</dbReference>
<feature type="domain" description="HIT" evidence="2">
    <location>
        <begin position="1"/>
        <end position="103"/>
    </location>
</feature>
<sequence>MFVLHPRLEADTIAITDWPLCRVLLMKDANYPWLVLVPRRDGVNELTDLGPEHRAALMEEVTRASEGLRVHARPDRINVAALGNMVPQLHVHVIARFTTDAAWPKPVWGAAPSQPYTDEALTNRLMELRDILK</sequence>
<evidence type="ECO:0000313" key="3">
    <source>
        <dbReference type="EMBL" id="OAN46696.1"/>
    </source>
</evidence>
<protein>
    <submittedName>
        <fullName evidence="3">Diadenosine tetraphosphate hydrolase</fullName>
    </submittedName>
</protein>
<dbReference type="STRING" id="1285242.A6A04_06240"/>
<dbReference type="Pfam" id="PF01230">
    <property type="entry name" value="HIT"/>
    <property type="match status" value="1"/>
</dbReference>
<dbReference type="InterPro" id="IPR026026">
    <property type="entry name" value="HIT_Hint"/>
</dbReference>
<gene>
    <name evidence="3" type="ORF">A6A04_06240</name>
</gene>
<proteinExistence type="predicted"/>
<comment type="caution">
    <text evidence="1">Lacks conserved residue(s) required for the propagation of feature annotation.</text>
</comment>
<organism evidence="3 4">
    <name type="scientific">Paramagnetospirillum marisnigri</name>
    <dbReference type="NCBI Taxonomy" id="1285242"/>
    <lineage>
        <taxon>Bacteria</taxon>
        <taxon>Pseudomonadati</taxon>
        <taxon>Pseudomonadota</taxon>
        <taxon>Alphaproteobacteria</taxon>
        <taxon>Rhodospirillales</taxon>
        <taxon>Magnetospirillaceae</taxon>
        <taxon>Paramagnetospirillum</taxon>
    </lineage>
</organism>
<dbReference type="InterPro" id="IPR011146">
    <property type="entry name" value="HIT-like"/>
</dbReference>
<dbReference type="PROSITE" id="PS51084">
    <property type="entry name" value="HIT_2"/>
    <property type="match status" value="1"/>
</dbReference>
<reference evidence="3 4" key="1">
    <citation type="submission" date="2016-04" db="EMBL/GenBank/DDBJ databases">
        <title>Draft genome sequence of freshwater magnetotactic bacteria Magnetospirillum marisnigri SP-1 and Magnetospirillum moscoviense BB-1.</title>
        <authorList>
            <person name="Koziaeva V."/>
            <person name="Dziuba M.V."/>
            <person name="Ivanov T.M."/>
            <person name="Kuznetsov B."/>
            <person name="Grouzdev D.S."/>
        </authorList>
    </citation>
    <scope>NUCLEOTIDE SEQUENCE [LARGE SCALE GENOMIC DNA]</scope>
    <source>
        <strain evidence="3 4">SP-1</strain>
    </source>
</reference>
<dbReference type="InterPro" id="IPR036265">
    <property type="entry name" value="HIT-like_sf"/>
</dbReference>
<accession>A0A178MDV1</accession>
<keyword evidence="4" id="KW-1185">Reference proteome</keyword>
<dbReference type="OrthoDB" id="9799145at2"/>